<dbReference type="KEGG" id="ehx:EMIHUDRAFT_366695"/>
<keyword evidence="7" id="KW-1185">Reference proteome</keyword>
<keyword evidence="3" id="KW-0325">Glycoprotein</keyword>
<dbReference type="PANTHER" id="PTHR10426:SF88">
    <property type="entry name" value="ADIPOCYTE PLASMA MEMBRANE-ASSOCIATED PROTEIN HEMOMUCIN-RELATED"/>
    <property type="match status" value="1"/>
</dbReference>
<evidence type="ECO:0000313" key="6">
    <source>
        <dbReference type="EnsemblProtists" id="EOD27304"/>
    </source>
</evidence>
<dbReference type="Gene3D" id="2.120.10.30">
    <property type="entry name" value="TolB, C-terminal domain"/>
    <property type="match status" value="1"/>
</dbReference>
<sequence>MRTLPALTIALLAAFVHRCCLRMADPFGDVAGLPIDEARAALFTGGPNGSTFPAALVGVFESNRRLRGATLLFTEEVVGSECVGVAPNGDLLMLDRNGFVFRATPQQRKGGALAYELSKERHYVGPGRPLGFHVAGEWLYVCCSLKGLLRLHLGSGAIELLSGATGSPPSPFAYANDLDLDTSGAVYFSSSSDHPVALHPLAGFYDTMRGRPALTPPRGYLLTSLHGGTTGRLLRYDPASRRTAVLLEGIFRDTATRISYANGVALSADGAWVAVVETNLNRVLRFWLRDADCRGGGGGGGGGACPRAGDTDVLIDKLPGIPDGISRAPDGGFWLALVAPLSPLPRHLAAWPRLRTLLSHLLPWVAPFAVGSWGAVVKLDERGRPTPVEALYDPDGSHVATVSAATEVGGRLFLGNLGGRGVSVLQL</sequence>
<protein>
    <recommendedName>
        <fullName evidence="5">Strictosidine synthase conserved region domain-containing protein</fullName>
    </recommendedName>
</protein>
<dbReference type="SUPFAM" id="SSF63829">
    <property type="entry name" value="Calcium-dependent phosphotriesterase"/>
    <property type="match status" value="1"/>
</dbReference>
<feature type="domain" description="Strictosidine synthase conserved region" evidence="5">
    <location>
        <begin position="219"/>
        <end position="289"/>
    </location>
</feature>
<dbReference type="InterPro" id="IPR018119">
    <property type="entry name" value="Strictosidine_synth_cons-reg"/>
</dbReference>
<dbReference type="PaxDb" id="2903-EOD27304"/>
<dbReference type="Proteomes" id="UP000013827">
    <property type="component" value="Unassembled WGS sequence"/>
</dbReference>
<dbReference type="GO" id="GO:0016787">
    <property type="term" value="F:hydrolase activity"/>
    <property type="evidence" value="ECO:0007669"/>
    <property type="project" value="TreeGrafter"/>
</dbReference>
<dbReference type="STRING" id="2903.R1F277"/>
<evidence type="ECO:0000313" key="7">
    <source>
        <dbReference type="Proteomes" id="UP000013827"/>
    </source>
</evidence>
<accession>A0A0D3JUW9</accession>
<evidence type="ECO:0000256" key="3">
    <source>
        <dbReference type="ARBA" id="ARBA00023180"/>
    </source>
</evidence>
<dbReference type="GO" id="GO:0012505">
    <property type="term" value="C:endomembrane system"/>
    <property type="evidence" value="ECO:0007669"/>
    <property type="project" value="TreeGrafter"/>
</dbReference>
<name>A0A0D3JUW9_EMIH1</name>
<dbReference type="Pfam" id="PF03088">
    <property type="entry name" value="Str_synth"/>
    <property type="match status" value="1"/>
</dbReference>
<feature type="chain" id="PRO_5044226520" description="Strictosidine synthase conserved region domain-containing protein" evidence="4">
    <location>
        <begin position="22"/>
        <end position="427"/>
    </location>
</feature>
<comment type="similarity">
    <text evidence="1">Belongs to the strictosidine synthase family.</text>
</comment>
<feature type="signal peptide" evidence="4">
    <location>
        <begin position="1"/>
        <end position="21"/>
    </location>
</feature>
<keyword evidence="2" id="KW-0597">Phosphoprotein</keyword>
<dbReference type="GeneID" id="17272849"/>
<dbReference type="EnsemblProtists" id="EOD27304">
    <property type="protein sequence ID" value="EOD27304"/>
    <property type="gene ID" value="EMIHUDRAFT_366695"/>
</dbReference>
<reference evidence="7" key="1">
    <citation type="journal article" date="2013" name="Nature">
        <title>Pan genome of the phytoplankton Emiliania underpins its global distribution.</title>
        <authorList>
            <person name="Read B.A."/>
            <person name="Kegel J."/>
            <person name="Klute M.J."/>
            <person name="Kuo A."/>
            <person name="Lefebvre S.C."/>
            <person name="Maumus F."/>
            <person name="Mayer C."/>
            <person name="Miller J."/>
            <person name="Monier A."/>
            <person name="Salamov A."/>
            <person name="Young J."/>
            <person name="Aguilar M."/>
            <person name="Claverie J.M."/>
            <person name="Frickenhaus S."/>
            <person name="Gonzalez K."/>
            <person name="Herman E.K."/>
            <person name="Lin Y.C."/>
            <person name="Napier J."/>
            <person name="Ogata H."/>
            <person name="Sarno A.F."/>
            <person name="Shmutz J."/>
            <person name="Schroeder D."/>
            <person name="de Vargas C."/>
            <person name="Verret F."/>
            <person name="von Dassow P."/>
            <person name="Valentin K."/>
            <person name="Van de Peer Y."/>
            <person name="Wheeler G."/>
            <person name="Dacks J.B."/>
            <person name="Delwiche C.F."/>
            <person name="Dyhrman S.T."/>
            <person name="Glockner G."/>
            <person name="John U."/>
            <person name="Richards T."/>
            <person name="Worden A.Z."/>
            <person name="Zhang X."/>
            <person name="Grigoriev I.V."/>
            <person name="Allen A.E."/>
            <person name="Bidle K."/>
            <person name="Borodovsky M."/>
            <person name="Bowler C."/>
            <person name="Brownlee C."/>
            <person name="Cock J.M."/>
            <person name="Elias M."/>
            <person name="Gladyshev V.N."/>
            <person name="Groth M."/>
            <person name="Guda C."/>
            <person name="Hadaegh A."/>
            <person name="Iglesias-Rodriguez M.D."/>
            <person name="Jenkins J."/>
            <person name="Jones B.M."/>
            <person name="Lawson T."/>
            <person name="Leese F."/>
            <person name="Lindquist E."/>
            <person name="Lobanov A."/>
            <person name="Lomsadze A."/>
            <person name="Malik S.B."/>
            <person name="Marsh M.E."/>
            <person name="Mackinder L."/>
            <person name="Mock T."/>
            <person name="Mueller-Roeber B."/>
            <person name="Pagarete A."/>
            <person name="Parker M."/>
            <person name="Probert I."/>
            <person name="Quesneville H."/>
            <person name="Raines C."/>
            <person name="Rensing S.A."/>
            <person name="Riano-Pachon D.M."/>
            <person name="Richier S."/>
            <person name="Rokitta S."/>
            <person name="Shiraiwa Y."/>
            <person name="Soanes D.M."/>
            <person name="van der Giezen M."/>
            <person name="Wahlund T.M."/>
            <person name="Williams B."/>
            <person name="Wilson W."/>
            <person name="Wolfe G."/>
            <person name="Wurch L.L."/>
        </authorList>
    </citation>
    <scope>NUCLEOTIDE SEQUENCE</scope>
</reference>
<dbReference type="AlphaFoldDB" id="A0A0D3JUW9"/>
<dbReference type="PANTHER" id="PTHR10426">
    <property type="entry name" value="STRICTOSIDINE SYNTHASE-RELATED"/>
    <property type="match status" value="1"/>
</dbReference>
<dbReference type="HOGENOM" id="CLU_023267_0_1_1"/>
<dbReference type="OMA" id="YRITRYW"/>
<reference evidence="6" key="2">
    <citation type="submission" date="2024-10" db="UniProtKB">
        <authorList>
            <consortium name="EnsemblProtists"/>
        </authorList>
    </citation>
    <scope>IDENTIFICATION</scope>
</reference>
<proteinExistence type="inferred from homology"/>
<organism evidence="6 7">
    <name type="scientific">Emiliania huxleyi (strain CCMP1516)</name>
    <dbReference type="NCBI Taxonomy" id="280463"/>
    <lineage>
        <taxon>Eukaryota</taxon>
        <taxon>Haptista</taxon>
        <taxon>Haptophyta</taxon>
        <taxon>Prymnesiophyceae</taxon>
        <taxon>Isochrysidales</taxon>
        <taxon>Noelaerhabdaceae</taxon>
        <taxon>Emiliania</taxon>
    </lineage>
</organism>
<dbReference type="InterPro" id="IPR011042">
    <property type="entry name" value="6-blade_b-propeller_TolB-like"/>
</dbReference>
<evidence type="ECO:0000256" key="1">
    <source>
        <dbReference type="ARBA" id="ARBA00009191"/>
    </source>
</evidence>
<dbReference type="RefSeq" id="XP_005779733.1">
    <property type="nucleotide sequence ID" value="XM_005779676.1"/>
</dbReference>
<keyword evidence="4" id="KW-0732">Signal</keyword>
<evidence type="ECO:0000259" key="5">
    <source>
        <dbReference type="Pfam" id="PF03088"/>
    </source>
</evidence>
<dbReference type="eggNOG" id="KOG1520">
    <property type="taxonomic scope" value="Eukaryota"/>
</dbReference>
<evidence type="ECO:0000256" key="2">
    <source>
        <dbReference type="ARBA" id="ARBA00022553"/>
    </source>
</evidence>
<evidence type="ECO:0000256" key="4">
    <source>
        <dbReference type="SAM" id="SignalP"/>
    </source>
</evidence>